<feature type="compositionally biased region" description="Polar residues" evidence="1">
    <location>
        <begin position="583"/>
        <end position="596"/>
    </location>
</feature>
<evidence type="ECO:0000313" key="3">
    <source>
        <dbReference type="Proteomes" id="UP000278807"/>
    </source>
</evidence>
<feature type="compositionally biased region" description="Polar residues" evidence="1">
    <location>
        <begin position="495"/>
        <end position="508"/>
    </location>
</feature>
<feature type="compositionally biased region" description="Polar residues" evidence="1">
    <location>
        <begin position="270"/>
        <end position="292"/>
    </location>
</feature>
<feature type="region of interest" description="Disordered" evidence="1">
    <location>
        <begin position="582"/>
        <end position="614"/>
    </location>
</feature>
<evidence type="ECO:0000256" key="1">
    <source>
        <dbReference type="SAM" id="MobiDB-lite"/>
    </source>
</evidence>
<gene>
    <name evidence="2" type="ORF">HNAJ_LOCUS7775</name>
</gene>
<protein>
    <submittedName>
        <fullName evidence="4">DEP domain-containing protein</fullName>
    </submittedName>
</protein>
<dbReference type="Proteomes" id="UP000278807">
    <property type="component" value="Unassembled WGS sequence"/>
</dbReference>
<feature type="compositionally biased region" description="Low complexity" evidence="1">
    <location>
        <begin position="479"/>
        <end position="490"/>
    </location>
</feature>
<keyword evidence="3" id="KW-1185">Reference proteome</keyword>
<proteinExistence type="predicted"/>
<evidence type="ECO:0000313" key="2">
    <source>
        <dbReference type="EMBL" id="VDO03635.1"/>
    </source>
</evidence>
<evidence type="ECO:0000313" key="4">
    <source>
        <dbReference type="WBParaSite" id="HNAJ_0000777901-mRNA-1"/>
    </source>
</evidence>
<dbReference type="EMBL" id="UZAE01012125">
    <property type="protein sequence ID" value="VDO03635.1"/>
    <property type="molecule type" value="Genomic_DNA"/>
</dbReference>
<name>A0A0R3TKQ8_RODNA</name>
<dbReference type="WBParaSite" id="HNAJ_0000777901-mRNA-1">
    <property type="protein sequence ID" value="HNAJ_0000777901-mRNA-1"/>
    <property type="gene ID" value="HNAJ_0000777901"/>
</dbReference>
<reference evidence="4" key="1">
    <citation type="submission" date="2017-02" db="UniProtKB">
        <authorList>
            <consortium name="WormBaseParasite"/>
        </authorList>
    </citation>
    <scope>IDENTIFICATION</scope>
</reference>
<sequence length="614" mass="68991">MSGSSSIYKASSALKSILFQWKCEVSDPFPLSEAKIWLRRYFIAHYGDTHKVGDFLSFLLQHKYVKVVCYEKSDCPLYFLDDASLTKSENACDVNLKSNVAITDQLQIGIFYRSLAISLIDRIISSLPHRIRGELHPFLHYNSHVVRQIAKFPSLDSCKYCFEWLATCGKNVYNNSFGFGHNVDVDLIAQLDYLAKCSKSRALPKDNRLVLLSSLIESSLQILKGFGDISPPHQMTLRLVDFLLRYHEKVKSKGDAFSSEVLTVNRVRHSSSPMNSPLKSHGQTVSRSSSVSPKPFQRSKTLIDLNFNSANRRGVSLLPGRLVKSRSAVFNSIEMIEQTLRLASILLPPKICYTIAYFSSALINIYFCVGGDVSTQDFYPLCNPEYLSSSVTSVLFTKTSERTEMNTGSNIMESLLLILFSSRAQDVYPPKLLQDLIDLSNPPSSLKKIKENIEVDKQVNEVKSPIPLKSAMSHLNIQSPSLSSSSSKPLKAIHSESTPKMSTGDNNKNVTSSIDLISELATKKGLMNLLNSILVDQSIDLKTKYGYLTQFRQNHSEIFLKRFTNQETADAYMDRMLRKVNENSKNQSSMNSTSRLSKAINKLPWSKTTPKSTK</sequence>
<accession>A0A0R3TKQ8</accession>
<dbReference type="AlphaFoldDB" id="A0A0R3TKQ8"/>
<organism evidence="4">
    <name type="scientific">Rodentolepis nana</name>
    <name type="common">Dwarf tapeworm</name>
    <name type="synonym">Hymenolepis nana</name>
    <dbReference type="NCBI Taxonomy" id="102285"/>
    <lineage>
        <taxon>Eukaryota</taxon>
        <taxon>Metazoa</taxon>
        <taxon>Spiralia</taxon>
        <taxon>Lophotrochozoa</taxon>
        <taxon>Platyhelminthes</taxon>
        <taxon>Cestoda</taxon>
        <taxon>Eucestoda</taxon>
        <taxon>Cyclophyllidea</taxon>
        <taxon>Hymenolepididae</taxon>
        <taxon>Rodentolepis</taxon>
    </lineage>
</organism>
<dbReference type="OrthoDB" id="6263361at2759"/>
<feature type="region of interest" description="Disordered" evidence="1">
    <location>
        <begin position="270"/>
        <end position="295"/>
    </location>
</feature>
<feature type="region of interest" description="Disordered" evidence="1">
    <location>
        <begin position="478"/>
        <end position="508"/>
    </location>
</feature>
<reference evidence="2 3" key="2">
    <citation type="submission" date="2018-11" db="EMBL/GenBank/DDBJ databases">
        <authorList>
            <consortium name="Pathogen Informatics"/>
        </authorList>
    </citation>
    <scope>NUCLEOTIDE SEQUENCE [LARGE SCALE GENOMIC DNA]</scope>
</reference>